<dbReference type="InterPro" id="IPR023574">
    <property type="entry name" value="Ribosomal_uL4_dom_sf"/>
</dbReference>
<proteinExistence type="inferred from homology"/>
<dbReference type="InterPro" id="IPR002136">
    <property type="entry name" value="Ribosomal_uL4"/>
</dbReference>
<protein>
    <recommendedName>
        <fullName evidence="4">Large ribosomal subunit protein uL4</fullName>
    </recommendedName>
    <alternativeName>
        <fullName evidence="5">50S ribosomal protein L4</fullName>
    </alternativeName>
</protein>
<keyword evidence="2 6" id="KW-0689">Ribosomal protein</keyword>
<dbReference type="GO" id="GO:1990904">
    <property type="term" value="C:ribonucleoprotein complex"/>
    <property type="evidence" value="ECO:0007669"/>
    <property type="project" value="UniProtKB-KW"/>
</dbReference>
<evidence type="ECO:0000256" key="2">
    <source>
        <dbReference type="ARBA" id="ARBA00022980"/>
    </source>
</evidence>
<dbReference type="PANTHER" id="PTHR10746">
    <property type="entry name" value="50S RIBOSOMAL PROTEIN L4"/>
    <property type="match status" value="1"/>
</dbReference>
<dbReference type="GO" id="GO:0006412">
    <property type="term" value="P:translation"/>
    <property type="evidence" value="ECO:0007669"/>
    <property type="project" value="InterPro"/>
</dbReference>
<organism evidence="6 7">
    <name type="scientific">Candidatus Woesebacteria bacterium RIFOXYD1_FULL_43_18</name>
    <dbReference type="NCBI Taxonomy" id="1802551"/>
    <lineage>
        <taxon>Bacteria</taxon>
        <taxon>Candidatus Woeseibacteriota</taxon>
    </lineage>
</organism>
<dbReference type="PANTHER" id="PTHR10746:SF6">
    <property type="entry name" value="LARGE RIBOSOMAL SUBUNIT PROTEIN UL4M"/>
    <property type="match status" value="1"/>
</dbReference>
<evidence type="ECO:0000256" key="5">
    <source>
        <dbReference type="ARBA" id="ARBA00035462"/>
    </source>
</evidence>
<sequence>MTKIQEYTSKGVKAGEQTLPKEFDQKINMALLAQVVHVFEERSHVGLRKTKTRAEINRTTKKVYKQKGTGGARHGSRRANLFVGGGVALGPRPVRRVLNISDKMKERARLFAYNLKASEGNLVLVKGLSKIDKTKSVSELCNALTQATGAKRFTLILSDGGRDVVKYFRNFNSASAIFWRNANAYDIFGGGMIVLDSEIFPKKVEAKAKKVQVKAKETVSKAK</sequence>
<accession>A0A1F8DJJ8</accession>
<dbReference type="Pfam" id="PF00573">
    <property type="entry name" value="Ribosomal_L4"/>
    <property type="match status" value="1"/>
</dbReference>
<keyword evidence="3" id="KW-0687">Ribonucleoprotein</keyword>
<dbReference type="GO" id="GO:0005840">
    <property type="term" value="C:ribosome"/>
    <property type="evidence" value="ECO:0007669"/>
    <property type="project" value="UniProtKB-KW"/>
</dbReference>
<dbReference type="GO" id="GO:0003735">
    <property type="term" value="F:structural constituent of ribosome"/>
    <property type="evidence" value="ECO:0007669"/>
    <property type="project" value="InterPro"/>
</dbReference>
<reference evidence="6 7" key="1">
    <citation type="journal article" date="2016" name="Nat. Commun.">
        <title>Thousands of microbial genomes shed light on interconnected biogeochemical processes in an aquifer system.</title>
        <authorList>
            <person name="Anantharaman K."/>
            <person name="Brown C.T."/>
            <person name="Hug L.A."/>
            <person name="Sharon I."/>
            <person name="Castelle C.J."/>
            <person name="Probst A.J."/>
            <person name="Thomas B.C."/>
            <person name="Singh A."/>
            <person name="Wilkins M.J."/>
            <person name="Karaoz U."/>
            <person name="Brodie E.L."/>
            <person name="Williams K.H."/>
            <person name="Hubbard S.S."/>
            <person name="Banfield J.F."/>
        </authorList>
    </citation>
    <scope>NUCLEOTIDE SEQUENCE [LARGE SCALE GENOMIC DNA]</scope>
</reference>
<name>A0A1F8DJJ8_9BACT</name>
<evidence type="ECO:0000313" key="6">
    <source>
        <dbReference type="EMBL" id="OGM88602.1"/>
    </source>
</evidence>
<dbReference type="SUPFAM" id="SSF52166">
    <property type="entry name" value="Ribosomal protein L4"/>
    <property type="match status" value="1"/>
</dbReference>
<dbReference type="EMBL" id="MGIL01000007">
    <property type="protein sequence ID" value="OGM88602.1"/>
    <property type="molecule type" value="Genomic_DNA"/>
</dbReference>
<evidence type="ECO:0000313" key="7">
    <source>
        <dbReference type="Proteomes" id="UP000177596"/>
    </source>
</evidence>
<comment type="caution">
    <text evidence="6">The sequence shown here is derived from an EMBL/GenBank/DDBJ whole genome shotgun (WGS) entry which is preliminary data.</text>
</comment>
<evidence type="ECO:0000256" key="3">
    <source>
        <dbReference type="ARBA" id="ARBA00023274"/>
    </source>
</evidence>
<dbReference type="InterPro" id="IPR013005">
    <property type="entry name" value="Ribosomal_uL4-like"/>
</dbReference>
<dbReference type="Proteomes" id="UP000177596">
    <property type="component" value="Unassembled WGS sequence"/>
</dbReference>
<evidence type="ECO:0000256" key="1">
    <source>
        <dbReference type="ARBA" id="ARBA00010528"/>
    </source>
</evidence>
<comment type="similarity">
    <text evidence="1">Belongs to the universal ribosomal protein uL4 family.</text>
</comment>
<dbReference type="Gene3D" id="3.40.1370.10">
    <property type="match status" value="1"/>
</dbReference>
<evidence type="ECO:0000256" key="4">
    <source>
        <dbReference type="ARBA" id="ARBA00035244"/>
    </source>
</evidence>
<dbReference type="AlphaFoldDB" id="A0A1F8DJJ8"/>
<gene>
    <name evidence="6" type="ORF">A2573_03275</name>
</gene>